<dbReference type="Proteomes" id="UP000821853">
    <property type="component" value="Unassembled WGS sequence"/>
</dbReference>
<proteinExistence type="predicted"/>
<dbReference type="VEuPathDB" id="VectorBase:HLOH_055317"/>
<dbReference type="EMBL" id="JABSTR010000009">
    <property type="protein sequence ID" value="KAH9378579.1"/>
    <property type="molecule type" value="Genomic_DNA"/>
</dbReference>
<accession>A0A9J6GTQ3</accession>
<evidence type="ECO:0000313" key="2">
    <source>
        <dbReference type="Proteomes" id="UP000821853"/>
    </source>
</evidence>
<comment type="caution">
    <text evidence="1">The sequence shown here is derived from an EMBL/GenBank/DDBJ whole genome shotgun (WGS) entry which is preliminary data.</text>
</comment>
<keyword evidence="2" id="KW-1185">Reference proteome</keyword>
<name>A0A9J6GTQ3_HAELO</name>
<gene>
    <name evidence="1" type="ORF">HPB48_000516</name>
</gene>
<reference evidence="1 2" key="1">
    <citation type="journal article" date="2020" name="Cell">
        <title>Large-Scale Comparative Analyses of Tick Genomes Elucidate Their Genetic Diversity and Vector Capacities.</title>
        <authorList>
            <consortium name="Tick Genome and Microbiome Consortium (TIGMIC)"/>
            <person name="Jia N."/>
            <person name="Wang J."/>
            <person name="Shi W."/>
            <person name="Du L."/>
            <person name="Sun Y."/>
            <person name="Zhan W."/>
            <person name="Jiang J.F."/>
            <person name="Wang Q."/>
            <person name="Zhang B."/>
            <person name="Ji P."/>
            <person name="Bell-Sakyi L."/>
            <person name="Cui X.M."/>
            <person name="Yuan T.T."/>
            <person name="Jiang B.G."/>
            <person name="Yang W.F."/>
            <person name="Lam T.T."/>
            <person name="Chang Q.C."/>
            <person name="Ding S.J."/>
            <person name="Wang X.J."/>
            <person name="Zhu J.G."/>
            <person name="Ruan X.D."/>
            <person name="Zhao L."/>
            <person name="Wei J.T."/>
            <person name="Ye R.Z."/>
            <person name="Que T.C."/>
            <person name="Du C.H."/>
            <person name="Zhou Y.H."/>
            <person name="Cheng J.X."/>
            <person name="Dai P.F."/>
            <person name="Guo W.B."/>
            <person name="Han X.H."/>
            <person name="Huang E.J."/>
            <person name="Li L.F."/>
            <person name="Wei W."/>
            <person name="Gao Y.C."/>
            <person name="Liu J.Z."/>
            <person name="Shao H.Z."/>
            <person name="Wang X."/>
            <person name="Wang C.C."/>
            <person name="Yang T.C."/>
            <person name="Huo Q.B."/>
            <person name="Li W."/>
            <person name="Chen H.Y."/>
            <person name="Chen S.E."/>
            <person name="Zhou L.G."/>
            <person name="Ni X.B."/>
            <person name="Tian J.H."/>
            <person name="Sheng Y."/>
            <person name="Liu T."/>
            <person name="Pan Y.S."/>
            <person name="Xia L.Y."/>
            <person name="Li J."/>
            <person name="Zhao F."/>
            <person name="Cao W.C."/>
        </authorList>
    </citation>
    <scope>NUCLEOTIDE SEQUENCE [LARGE SCALE GENOMIC DNA]</scope>
    <source>
        <strain evidence="1">HaeL-2018</strain>
    </source>
</reference>
<sequence>MRLEAASLEKVLAESILTAMKEDKADTLCDLKDVANFVRGKKADILASHRMQRTRQFGSYLLRIRLLGLSTMLSVKTDLTPTVNVAKGSVKRLGSRMVVPIRDRQQTTAAGVAERRRGVRQCREFKI</sequence>
<protein>
    <submittedName>
        <fullName evidence="1">Uncharacterized protein</fullName>
    </submittedName>
</protein>
<organism evidence="1 2">
    <name type="scientific">Haemaphysalis longicornis</name>
    <name type="common">Bush tick</name>
    <dbReference type="NCBI Taxonomy" id="44386"/>
    <lineage>
        <taxon>Eukaryota</taxon>
        <taxon>Metazoa</taxon>
        <taxon>Ecdysozoa</taxon>
        <taxon>Arthropoda</taxon>
        <taxon>Chelicerata</taxon>
        <taxon>Arachnida</taxon>
        <taxon>Acari</taxon>
        <taxon>Parasitiformes</taxon>
        <taxon>Ixodida</taxon>
        <taxon>Ixodoidea</taxon>
        <taxon>Ixodidae</taxon>
        <taxon>Haemaphysalinae</taxon>
        <taxon>Haemaphysalis</taxon>
    </lineage>
</organism>
<evidence type="ECO:0000313" key="1">
    <source>
        <dbReference type="EMBL" id="KAH9378579.1"/>
    </source>
</evidence>
<dbReference type="AlphaFoldDB" id="A0A9J6GTQ3"/>